<dbReference type="RefSeq" id="WP_188787700.1">
    <property type="nucleotide sequence ID" value="NZ_BMJV01000001.1"/>
</dbReference>
<organism evidence="1 2">
    <name type="scientific">Salipiger pallidus</name>
    <dbReference type="NCBI Taxonomy" id="1775170"/>
    <lineage>
        <taxon>Bacteria</taxon>
        <taxon>Pseudomonadati</taxon>
        <taxon>Pseudomonadota</taxon>
        <taxon>Alphaproteobacteria</taxon>
        <taxon>Rhodobacterales</taxon>
        <taxon>Roseobacteraceae</taxon>
        <taxon>Salipiger</taxon>
    </lineage>
</organism>
<dbReference type="Proteomes" id="UP000617145">
    <property type="component" value="Unassembled WGS sequence"/>
</dbReference>
<proteinExistence type="predicted"/>
<reference evidence="1" key="1">
    <citation type="journal article" date="2014" name="Int. J. Syst. Evol. Microbiol.">
        <title>Complete genome sequence of Corynebacterium casei LMG S-19264T (=DSM 44701T), isolated from a smear-ripened cheese.</title>
        <authorList>
            <consortium name="US DOE Joint Genome Institute (JGI-PGF)"/>
            <person name="Walter F."/>
            <person name="Albersmeier A."/>
            <person name="Kalinowski J."/>
            <person name="Ruckert C."/>
        </authorList>
    </citation>
    <scope>NUCLEOTIDE SEQUENCE</scope>
    <source>
        <strain evidence="1">CGMCC 1.15762</strain>
    </source>
</reference>
<name>A0A8J2ZFN0_9RHOB</name>
<protein>
    <recommendedName>
        <fullName evidence="3">Entericidin EcnA/B family protein</fullName>
    </recommendedName>
</protein>
<evidence type="ECO:0000313" key="1">
    <source>
        <dbReference type="EMBL" id="GGG58617.1"/>
    </source>
</evidence>
<evidence type="ECO:0008006" key="3">
    <source>
        <dbReference type="Google" id="ProtNLM"/>
    </source>
</evidence>
<comment type="caution">
    <text evidence="1">The sequence shown here is derived from an EMBL/GenBank/DDBJ whole genome shotgun (WGS) entry which is preliminary data.</text>
</comment>
<evidence type="ECO:0000313" key="2">
    <source>
        <dbReference type="Proteomes" id="UP000617145"/>
    </source>
</evidence>
<dbReference type="AlphaFoldDB" id="A0A8J2ZFN0"/>
<reference evidence="1" key="2">
    <citation type="submission" date="2020-09" db="EMBL/GenBank/DDBJ databases">
        <authorList>
            <person name="Sun Q."/>
            <person name="Zhou Y."/>
        </authorList>
    </citation>
    <scope>NUCLEOTIDE SEQUENCE</scope>
    <source>
        <strain evidence="1">CGMCC 1.15762</strain>
    </source>
</reference>
<gene>
    <name evidence="1" type="ORF">GCM10011415_00550</name>
</gene>
<dbReference type="PROSITE" id="PS51257">
    <property type="entry name" value="PROKAR_LIPOPROTEIN"/>
    <property type="match status" value="1"/>
</dbReference>
<dbReference type="EMBL" id="BMJV01000001">
    <property type="protein sequence ID" value="GGG58617.1"/>
    <property type="molecule type" value="Genomic_DNA"/>
</dbReference>
<accession>A0A8J2ZFN0</accession>
<keyword evidence="2" id="KW-1185">Reference proteome</keyword>
<sequence length="39" mass="4103">MKQAYLILALATLVAGCGTVDGVGQDISSASHMVQGWFY</sequence>